<proteinExistence type="predicted"/>
<dbReference type="OMA" id="YPRTEYL"/>
<reference evidence="2" key="1">
    <citation type="submission" date="2022-11" db="UniProtKB">
        <authorList>
            <consortium name="EnsemblMetazoa"/>
        </authorList>
    </citation>
    <scope>IDENTIFICATION</scope>
</reference>
<keyword evidence="3" id="KW-1185">Reference proteome</keyword>
<keyword evidence="1" id="KW-0732">Signal</keyword>
<name>A0A913XHV3_EXADI</name>
<feature type="signal peptide" evidence="1">
    <location>
        <begin position="1"/>
        <end position="22"/>
    </location>
</feature>
<evidence type="ECO:0000313" key="2">
    <source>
        <dbReference type="EnsemblMetazoa" id="XP_020905019.1"/>
    </source>
</evidence>
<evidence type="ECO:0000256" key="1">
    <source>
        <dbReference type="SAM" id="SignalP"/>
    </source>
</evidence>
<dbReference type="Proteomes" id="UP000887567">
    <property type="component" value="Unplaced"/>
</dbReference>
<dbReference type="GeneID" id="110243275"/>
<dbReference type="EnsemblMetazoa" id="XM_021049360.2">
    <property type="protein sequence ID" value="XP_020905019.1"/>
    <property type="gene ID" value="LOC110243275"/>
</dbReference>
<dbReference type="OrthoDB" id="5954114at2759"/>
<dbReference type="AlphaFoldDB" id="A0A913XHV3"/>
<organism evidence="2 3">
    <name type="scientific">Exaiptasia diaphana</name>
    <name type="common">Tropical sea anemone</name>
    <name type="synonym">Aiptasia pulchella</name>
    <dbReference type="NCBI Taxonomy" id="2652724"/>
    <lineage>
        <taxon>Eukaryota</taxon>
        <taxon>Metazoa</taxon>
        <taxon>Cnidaria</taxon>
        <taxon>Anthozoa</taxon>
        <taxon>Hexacorallia</taxon>
        <taxon>Actiniaria</taxon>
        <taxon>Aiptasiidae</taxon>
        <taxon>Exaiptasia</taxon>
    </lineage>
</organism>
<protein>
    <submittedName>
        <fullName evidence="2">Uncharacterized protein</fullName>
    </submittedName>
</protein>
<sequence length="180" mass="20656">MSSLYLCGLILLLVPCICLVGGSQIGGWTKLSMFPVCFEGQANRYGHFVYMGESKLVAAIKLVYLSGNIRCVKDTAYNSHWGCHHYSSYINYPLNVVITDQENNILYPESSYFKNAGLWYYLPGTDDLVTSELVFVNYAIPFWLEKHRQLRIWYGEDLKNWNEGDNQGRVCVAVFAKFYD</sequence>
<evidence type="ECO:0000313" key="3">
    <source>
        <dbReference type="Proteomes" id="UP000887567"/>
    </source>
</evidence>
<accession>A0A913XHV3</accession>
<feature type="chain" id="PRO_5037409824" evidence="1">
    <location>
        <begin position="23"/>
        <end position="180"/>
    </location>
</feature>
<dbReference type="RefSeq" id="XP_020905019.1">
    <property type="nucleotide sequence ID" value="XM_021049360.2"/>
</dbReference>
<dbReference type="KEGG" id="epa:110243275"/>